<dbReference type="Proteomes" id="UP000094009">
    <property type="component" value="Unassembled WGS sequence"/>
</dbReference>
<protein>
    <submittedName>
        <fullName evidence="4">Oxidoreductase</fullName>
    </submittedName>
</protein>
<dbReference type="GO" id="GO:0016020">
    <property type="term" value="C:membrane"/>
    <property type="evidence" value="ECO:0007669"/>
    <property type="project" value="TreeGrafter"/>
</dbReference>
<dbReference type="SUPFAM" id="SSF51735">
    <property type="entry name" value="NAD(P)-binding Rossmann-fold domains"/>
    <property type="match status" value="1"/>
</dbReference>
<dbReference type="PRINTS" id="PR00081">
    <property type="entry name" value="GDHRDH"/>
</dbReference>
<evidence type="ECO:0000256" key="2">
    <source>
        <dbReference type="ARBA" id="ARBA00023002"/>
    </source>
</evidence>
<sequence length="250" mass="27034">MSDLSGKSVWITGAGSGIGEAIAKSLAACGAHVALSARREETLRQVADDIAASGGKVEIYPLDISDSDKVIETVAKIKSAMGKIDVLINCAGVNTPKRHWRDLDIKDWQHIVAVNLNGVANTVCATLPLMRDQQDGLIINIASWAAKHEFPVAGPAYIASKRGVVDLSHSINQEELHNNIRCCCISPGEVATPILQQRPVPIEQEELDRLLKPSDLAEIVTYVVGAPKRVCFNEIVMSPTYNRTLLPIQP</sequence>
<accession>A0A853L378</accession>
<dbReference type="AlphaFoldDB" id="A0A853L378"/>
<evidence type="ECO:0000256" key="3">
    <source>
        <dbReference type="RuleBase" id="RU000363"/>
    </source>
</evidence>
<name>A0A853L378_9PROT</name>
<dbReference type="InterPro" id="IPR036291">
    <property type="entry name" value="NAD(P)-bd_dom_sf"/>
</dbReference>
<dbReference type="Gene3D" id="3.40.50.720">
    <property type="entry name" value="NAD(P)-binding Rossmann-like Domain"/>
    <property type="match status" value="1"/>
</dbReference>
<reference evidence="4 5" key="1">
    <citation type="submission" date="2014-07" db="EMBL/GenBank/DDBJ databases">
        <title>Draft genome sequence of Thalassospira tepidiphila 1-1B.</title>
        <authorList>
            <person name="Lai Q."/>
            <person name="Shao Z."/>
        </authorList>
    </citation>
    <scope>NUCLEOTIDE SEQUENCE [LARGE SCALE GENOMIC DNA]</scope>
    <source>
        <strain evidence="4 5">MCCC 1A03514</strain>
    </source>
</reference>
<keyword evidence="2" id="KW-0560">Oxidoreductase</keyword>
<dbReference type="PANTHER" id="PTHR44196">
    <property type="entry name" value="DEHYDROGENASE/REDUCTASE SDR FAMILY MEMBER 7B"/>
    <property type="match status" value="1"/>
</dbReference>
<dbReference type="CDD" id="cd05233">
    <property type="entry name" value="SDR_c"/>
    <property type="match status" value="1"/>
</dbReference>
<dbReference type="Pfam" id="PF00106">
    <property type="entry name" value="adh_short"/>
    <property type="match status" value="1"/>
</dbReference>
<dbReference type="GO" id="GO:0016491">
    <property type="term" value="F:oxidoreductase activity"/>
    <property type="evidence" value="ECO:0007669"/>
    <property type="project" value="UniProtKB-KW"/>
</dbReference>
<dbReference type="EMBL" id="JPVZ01000001">
    <property type="protein sequence ID" value="OAZ11695.1"/>
    <property type="molecule type" value="Genomic_DNA"/>
</dbReference>
<comment type="caution">
    <text evidence="4">The sequence shown here is derived from an EMBL/GenBank/DDBJ whole genome shotgun (WGS) entry which is preliminary data.</text>
</comment>
<dbReference type="RefSeq" id="WP_064779579.1">
    <property type="nucleotide sequence ID" value="NZ_JPVZ01000001.1"/>
</dbReference>
<dbReference type="PRINTS" id="PR00080">
    <property type="entry name" value="SDRFAMILY"/>
</dbReference>
<evidence type="ECO:0000256" key="1">
    <source>
        <dbReference type="ARBA" id="ARBA00006484"/>
    </source>
</evidence>
<gene>
    <name evidence="4" type="ORF">TH4_00990</name>
</gene>
<dbReference type="PANTHER" id="PTHR44196:SF1">
    <property type="entry name" value="DEHYDROGENASE_REDUCTASE SDR FAMILY MEMBER 7B"/>
    <property type="match status" value="1"/>
</dbReference>
<organism evidence="4 5">
    <name type="scientific">Thalassospira tepidiphila MCCC 1A03514</name>
    <dbReference type="NCBI Taxonomy" id="1177930"/>
    <lineage>
        <taxon>Bacteria</taxon>
        <taxon>Pseudomonadati</taxon>
        <taxon>Pseudomonadota</taxon>
        <taxon>Alphaproteobacteria</taxon>
        <taxon>Rhodospirillales</taxon>
        <taxon>Thalassospiraceae</taxon>
        <taxon>Thalassospira</taxon>
    </lineage>
</organism>
<proteinExistence type="inferred from homology"/>
<comment type="similarity">
    <text evidence="1 3">Belongs to the short-chain dehydrogenases/reductases (SDR) family.</text>
</comment>
<evidence type="ECO:0000313" key="5">
    <source>
        <dbReference type="Proteomes" id="UP000094009"/>
    </source>
</evidence>
<dbReference type="InterPro" id="IPR002347">
    <property type="entry name" value="SDR_fam"/>
</dbReference>
<evidence type="ECO:0000313" key="4">
    <source>
        <dbReference type="EMBL" id="OAZ11695.1"/>
    </source>
</evidence>